<proteinExistence type="predicted"/>
<gene>
    <name evidence="1" type="ORF">MLD38_011708</name>
</gene>
<evidence type="ECO:0000313" key="1">
    <source>
        <dbReference type="EMBL" id="KAI4373598.1"/>
    </source>
</evidence>
<comment type="caution">
    <text evidence="1">The sequence shown here is derived from an EMBL/GenBank/DDBJ whole genome shotgun (WGS) entry which is preliminary data.</text>
</comment>
<accession>A0ACB9R512</accession>
<protein>
    <submittedName>
        <fullName evidence="1">Uncharacterized protein</fullName>
    </submittedName>
</protein>
<organism evidence="1 2">
    <name type="scientific">Melastoma candidum</name>
    <dbReference type="NCBI Taxonomy" id="119954"/>
    <lineage>
        <taxon>Eukaryota</taxon>
        <taxon>Viridiplantae</taxon>
        <taxon>Streptophyta</taxon>
        <taxon>Embryophyta</taxon>
        <taxon>Tracheophyta</taxon>
        <taxon>Spermatophyta</taxon>
        <taxon>Magnoliopsida</taxon>
        <taxon>eudicotyledons</taxon>
        <taxon>Gunneridae</taxon>
        <taxon>Pentapetalae</taxon>
        <taxon>rosids</taxon>
        <taxon>malvids</taxon>
        <taxon>Myrtales</taxon>
        <taxon>Melastomataceae</taxon>
        <taxon>Melastomatoideae</taxon>
        <taxon>Melastomateae</taxon>
        <taxon>Melastoma</taxon>
    </lineage>
</organism>
<reference evidence="2" key="1">
    <citation type="journal article" date="2023" name="Front. Plant Sci.">
        <title>Chromosomal-level genome assembly of Melastoma candidum provides insights into trichome evolution.</title>
        <authorList>
            <person name="Zhong Y."/>
            <person name="Wu W."/>
            <person name="Sun C."/>
            <person name="Zou P."/>
            <person name="Liu Y."/>
            <person name="Dai S."/>
            <person name="Zhou R."/>
        </authorList>
    </citation>
    <scope>NUCLEOTIDE SEQUENCE [LARGE SCALE GENOMIC DNA]</scope>
</reference>
<keyword evidence="2" id="KW-1185">Reference proteome</keyword>
<dbReference type="Proteomes" id="UP001057402">
    <property type="component" value="Chromosome 4"/>
</dbReference>
<evidence type="ECO:0000313" key="2">
    <source>
        <dbReference type="Proteomes" id="UP001057402"/>
    </source>
</evidence>
<name>A0ACB9R512_9MYRT</name>
<sequence length="223" mass="25434">MSEPVPGFRFYPTEEELISFYLYHHLRGQRDDIALVIPVVDVYRHEPWQLPGESGALCRGDVEQWFFFVPRQEREARGGRPTRITTAGYWKATGSPGYVYSSDNRVIGLKKTLVFYKGRSPNVQKTKWKMSEYRAIEGERHAAAESVAIPKVRYEWSLCRVYIVSGNFRAFDRRPQASIERSISCPRGDQGEHGDGSAGRRGTPDQPSTSANAALDWEQLMNN</sequence>
<dbReference type="EMBL" id="CM042883">
    <property type="protein sequence ID" value="KAI4373598.1"/>
    <property type="molecule type" value="Genomic_DNA"/>
</dbReference>